<dbReference type="InterPro" id="IPR005881">
    <property type="entry name" value="Ser_O-AcTrfase"/>
</dbReference>
<dbReference type="PANTHER" id="PTHR42811">
    <property type="entry name" value="SERINE ACETYLTRANSFERASE"/>
    <property type="match status" value="1"/>
</dbReference>
<dbReference type="InterPro" id="IPR011004">
    <property type="entry name" value="Trimer_LpxA-like_sf"/>
</dbReference>
<name>A0A5C6AHH0_9BACT</name>
<reference evidence="4 5" key="1">
    <citation type="submission" date="2019-02" db="EMBL/GenBank/DDBJ databases">
        <title>Deep-cultivation of Planctomycetes and their phenomic and genomic characterization uncovers novel biology.</title>
        <authorList>
            <person name="Wiegand S."/>
            <person name="Jogler M."/>
            <person name="Boedeker C."/>
            <person name="Pinto D."/>
            <person name="Vollmers J."/>
            <person name="Rivas-Marin E."/>
            <person name="Kohn T."/>
            <person name="Peeters S.H."/>
            <person name="Heuer A."/>
            <person name="Rast P."/>
            <person name="Oberbeckmann S."/>
            <person name="Bunk B."/>
            <person name="Jeske O."/>
            <person name="Meyerdierks A."/>
            <person name="Storesund J.E."/>
            <person name="Kallscheuer N."/>
            <person name="Luecker S."/>
            <person name="Lage O.M."/>
            <person name="Pohl T."/>
            <person name="Merkel B.J."/>
            <person name="Hornburger P."/>
            <person name="Mueller R.-W."/>
            <person name="Bruemmer F."/>
            <person name="Labrenz M."/>
            <person name="Spormann A.M."/>
            <person name="Op Den Camp H."/>
            <person name="Overmann J."/>
            <person name="Amann R."/>
            <person name="Jetten M.S.M."/>
            <person name="Mascher T."/>
            <person name="Medema M.H."/>
            <person name="Devos D.P."/>
            <person name="Kaster A.-K."/>
            <person name="Ovreas L."/>
            <person name="Rohde M."/>
            <person name="Galperin M.Y."/>
            <person name="Jogler C."/>
        </authorList>
    </citation>
    <scope>NUCLEOTIDE SEQUENCE [LARGE SCALE GENOMIC DNA]</scope>
    <source>
        <strain evidence="4 5">Pla52n</strain>
    </source>
</reference>
<dbReference type="SUPFAM" id="SSF51161">
    <property type="entry name" value="Trimeric LpxA-like enzymes"/>
    <property type="match status" value="1"/>
</dbReference>
<protein>
    <submittedName>
        <fullName evidence="4">Serine acetyltransferase</fullName>
        <ecNumber evidence="4">2.3.1.30</ecNumber>
    </submittedName>
</protein>
<dbReference type="GO" id="GO:0006535">
    <property type="term" value="P:cysteine biosynthetic process from serine"/>
    <property type="evidence" value="ECO:0007669"/>
    <property type="project" value="InterPro"/>
</dbReference>
<dbReference type="InterPro" id="IPR001451">
    <property type="entry name" value="Hexapep"/>
</dbReference>
<keyword evidence="1 4" id="KW-0808">Transferase</keyword>
<evidence type="ECO:0000313" key="5">
    <source>
        <dbReference type="Proteomes" id="UP000320176"/>
    </source>
</evidence>
<evidence type="ECO:0000256" key="2">
    <source>
        <dbReference type="ARBA" id="ARBA00022737"/>
    </source>
</evidence>
<evidence type="ECO:0000256" key="1">
    <source>
        <dbReference type="ARBA" id="ARBA00022679"/>
    </source>
</evidence>
<sequence length="154" mass="16407">MNPTVICYRIGNWFHRHGMRRIGWVITWINRLIFGGFVPSSASLGKSIVIGYWGLGVVLHKDCVIGDYCHIGTNVTVGRNPGQPGVPKIGDHVYIATGAVVSGSICIGSRVIIGANSVVLSDLPDGVLAVGSPAKVVRELTQYELETVLSGIVP</sequence>
<dbReference type="Pfam" id="PF00132">
    <property type="entry name" value="Hexapep"/>
    <property type="match status" value="1"/>
</dbReference>
<comment type="caution">
    <text evidence="4">The sequence shown here is derived from an EMBL/GenBank/DDBJ whole genome shotgun (WGS) entry which is preliminary data.</text>
</comment>
<dbReference type="Proteomes" id="UP000320176">
    <property type="component" value="Unassembled WGS sequence"/>
</dbReference>
<dbReference type="GO" id="GO:0009001">
    <property type="term" value="F:serine O-acetyltransferase activity"/>
    <property type="evidence" value="ECO:0007669"/>
    <property type="project" value="UniProtKB-EC"/>
</dbReference>
<dbReference type="Gene3D" id="2.160.10.10">
    <property type="entry name" value="Hexapeptide repeat proteins"/>
    <property type="match status" value="1"/>
</dbReference>
<organism evidence="4 5">
    <name type="scientific">Stieleria varia</name>
    <dbReference type="NCBI Taxonomy" id="2528005"/>
    <lineage>
        <taxon>Bacteria</taxon>
        <taxon>Pseudomonadati</taxon>
        <taxon>Planctomycetota</taxon>
        <taxon>Planctomycetia</taxon>
        <taxon>Pirellulales</taxon>
        <taxon>Pirellulaceae</taxon>
        <taxon>Stieleria</taxon>
    </lineage>
</organism>
<keyword evidence="3 4" id="KW-0012">Acyltransferase</keyword>
<gene>
    <name evidence="4" type="primary">cysE_2</name>
    <name evidence="4" type="ORF">Pla52n_51420</name>
</gene>
<evidence type="ECO:0000313" key="4">
    <source>
        <dbReference type="EMBL" id="TWT98625.1"/>
    </source>
</evidence>
<keyword evidence="2" id="KW-0677">Repeat</keyword>
<accession>A0A5C6AHH0</accession>
<dbReference type="GO" id="GO:0005737">
    <property type="term" value="C:cytoplasm"/>
    <property type="evidence" value="ECO:0007669"/>
    <property type="project" value="InterPro"/>
</dbReference>
<dbReference type="RefSeq" id="WP_146522158.1">
    <property type="nucleotide sequence ID" value="NZ_CP151726.1"/>
</dbReference>
<dbReference type="OrthoDB" id="285017at2"/>
<proteinExistence type="predicted"/>
<dbReference type="EMBL" id="SJPN01000006">
    <property type="protein sequence ID" value="TWT98625.1"/>
    <property type="molecule type" value="Genomic_DNA"/>
</dbReference>
<dbReference type="InterPro" id="IPR018357">
    <property type="entry name" value="Hexapep_transf_CS"/>
</dbReference>
<dbReference type="AlphaFoldDB" id="A0A5C6AHH0"/>
<dbReference type="PIRSF" id="PIRSF000441">
    <property type="entry name" value="CysE"/>
    <property type="match status" value="1"/>
</dbReference>
<dbReference type="EC" id="2.3.1.30" evidence="4"/>
<evidence type="ECO:0000256" key="3">
    <source>
        <dbReference type="ARBA" id="ARBA00023315"/>
    </source>
</evidence>
<keyword evidence="5" id="KW-1185">Reference proteome</keyword>
<dbReference type="PROSITE" id="PS00101">
    <property type="entry name" value="HEXAPEP_TRANSFERASES"/>
    <property type="match status" value="1"/>
</dbReference>